<dbReference type="AlphaFoldDB" id="A0A1I7U3J6"/>
<dbReference type="eggNOG" id="KOG1164">
    <property type="taxonomic scope" value="Eukaryota"/>
</dbReference>
<evidence type="ECO:0000256" key="3">
    <source>
        <dbReference type="ARBA" id="ARBA00022679"/>
    </source>
</evidence>
<dbReference type="PROSITE" id="PS00108">
    <property type="entry name" value="PROTEIN_KINASE_ST"/>
    <property type="match status" value="1"/>
</dbReference>
<evidence type="ECO:0000256" key="8">
    <source>
        <dbReference type="ARBA" id="ARBA00048679"/>
    </source>
</evidence>
<evidence type="ECO:0000313" key="11">
    <source>
        <dbReference type="Proteomes" id="UP000095282"/>
    </source>
</evidence>
<protein>
    <recommendedName>
        <fullName evidence="1">non-specific serine/threonine protein kinase</fullName>
        <ecNumber evidence="1">2.7.11.1</ecNumber>
    </recommendedName>
</protein>
<proteinExistence type="predicted"/>
<comment type="catalytic activity">
    <reaction evidence="8">
        <text>L-seryl-[protein] + ATP = O-phospho-L-seryl-[protein] + ADP + H(+)</text>
        <dbReference type="Rhea" id="RHEA:17989"/>
        <dbReference type="Rhea" id="RHEA-COMP:9863"/>
        <dbReference type="Rhea" id="RHEA-COMP:11604"/>
        <dbReference type="ChEBI" id="CHEBI:15378"/>
        <dbReference type="ChEBI" id="CHEBI:29999"/>
        <dbReference type="ChEBI" id="CHEBI:30616"/>
        <dbReference type="ChEBI" id="CHEBI:83421"/>
        <dbReference type="ChEBI" id="CHEBI:456216"/>
        <dbReference type="EC" id="2.7.11.1"/>
    </reaction>
</comment>
<keyword evidence="2" id="KW-0723">Serine/threonine-protein kinase</keyword>
<dbReference type="Proteomes" id="UP000095282">
    <property type="component" value="Unplaced"/>
</dbReference>
<evidence type="ECO:0000256" key="4">
    <source>
        <dbReference type="ARBA" id="ARBA00022741"/>
    </source>
</evidence>
<evidence type="ECO:0000256" key="5">
    <source>
        <dbReference type="ARBA" id="ARBA00022777"/>
    </source>
</evidence>
<reference evidence="12" key="1">
    <citation type="submission" date="2016-11" db="UniProtKB">
        <authorList>
            <consortium name="WormBaseParasite"/>
        </authorList>
    </citation>
    <scope>IDENTIFICATION</scope>
</reference>
<evidence type="ECO:0000313" key="12">
    <source>
        <dbReference type="WBParaSite" id="Csp11.Scaffold629.g14492.t1"/>
    </source>
</evidence>
<dbReference type="PANTHER" id="PTHR11909">
    <property type="entry name" value="CASEIN KINASE-RELATED"/>
    <property type="match status" value="1"/>
</dbReference>
<comment type="catalytic activity">
    <reaction evidence="7">
        <text>L-threonyl-[protein] + ATP = O-phospho-L-threonyl-[protein] + ADP + H(+)</text>
        <dbReference type="Rhea" id="RHEA:46608"/>
        <dbReference type="Rhea" id="RHEA-COMP:11060"/>
        <dbReference type="Rhea" id="RHEA-COMP:11605"/>
        <dbReference type="ChEBI" id="CHEBI:15378"/>
        <dbReference type="ChEBI" id="CHEBI:30013"/>
        <dbReference type="ChEBI" id="CHEBI:30616"/>
        <dbReference type="ChEBI" id="CHEBI:61977"/>
        <dbReference type="ChEBI" id="CHEBI:456216"/>
        <dbReference type="EC" id="2.7.11.1"/>
    </reaction>
</comment>
<evidence type="ECO:0000256" key="2">
    <source>
        <dbReference type="ARBA" id="ARBA00022527"/>
    </source>
</evidence>
<feature type="region of interest" description="Disordered" evidence="9">
    <location>
        <begin position="322"/>
        <end position="367"/>
    </location>
</feature>
<feature type="domain" description="Protein kinase" evidence="10">
    <location>
        <begin position="1"/>
        <end position="296"/>
    </location>
</feature>
<dbReference type="PROSITE" id="PS50011">
    <property type="entry name" value="PROTEIN_KINASE_DOM"/>
    <property type="match status" value="1"/>
</dbReference>
<keyword evidence="4" id="KW-0547">Nucleotide-binding</keyword>
<dbReference type="GO" id="GO:0004674">
    <property type="term" value="F:protein serine/threonine kinase activity"/>
    <property type="evidence" value="ECO:0007669"/>
    <property type="project" value="UniProtKB-KW"/>
</dbReference>
<keyword evidence="3" id="KW-0808">Transferase</keyword>
<dbReference type="Gene3D" id="1.10.510.10">
    <property type="entry name" value="Transferase(Phosphotransferase) domain 1"/>
    <property type="match status" value="1"/>
</dbReference>
<dbReference type="InterPro" id="IPR050235">
    <property type="entry name" value="CK1_Ser-Thr_kinase"/>
</dbReference>
<dbReference type="GO" id="GO:0005524">
    <property type="term" value="F:ATP binding"/>
    <property type="evidence" value="ECO:0007669"/>
    <property type="project" value="UniProtKB-KW"/>
</dbReference>
<evidence type="ECO:0000256" key="7">
    <source>
        <dbReference type="ARBA" id="ARBA00047899"/>
    </source>
</evidence>
<evidence type="ECO:0000256" key="9">
    <source>
        <dbReference type="SAM" id="MobiDB-lite"/>
    </source>
</evidence>
<dbReference type="STRING" id="1561998.A0A1I7U3J6"/>
<dbReference type="InterPro" id="IPR008271">
    <property type="entry name" value="Ser/Thr_kinase_AS"/>
</dbReference>
<dbReference type="WBParaSite" id="Csp11.Scaffold629.g14492.t1">
    <property type="protein sequence ID" value="Csp11.Scaffold629.g14492.t1"/>
    <property type="gene ID" value="Csp11.Scaffold629.g14492"/>
</dbReference>
<evidence type="ECO:0000259" key="10">
    <source>
        <dbReference type="PROSITE" id="PS50011"/>
    </source>
</evidence>
<keyword evidence="11" id="KW-1185">Reference proteome</keyword>
<dbReference type="InterPro" id="IPR000719">
    <property type="entry name" value="Prot_kinase_dom"/>
</dbReference>
<organism evidence="11 12">
    <name type="scientific">Caenorhabditis tropicalis</name>
    <dbReference type="NCBI Taxonomy" id="1561998"/>
    <lineage>
        <taxon>Eukaryota</taxon>
        <taxon>Metazoa</taxon>
        <taxon>Ecdysozoa</taxon>
        <taxon>Nematoda</taxon>
        <taxon>Chromadorea</taxon>
        <taxon>Rhabditida</taxon>
        <taxon>Rhabditina</taxon>
        <taxon>Rhabditomorpha</taxon>
        <taxon>Rhabditoidea</taxon>
        <taxon>Rhabditidae</taxon>
        <taxon>Peloderinae</taxon>
        <taxon>Caenorhabditis</taxon>
    </lineage>
</organism>
<dbReference type="InterPro" id="IPR011009">
    <property type="entry name" value="Kinase-like_dom_sf"/>
</dbReference>
<sequence>MKTEIHGTQQRRLSIEKSILKEIDAYSTSHQKTRHFCELIDSGQTHDYSWIVMTLIGPSLDIVRRLLNKQYSKSCVINMAVQILDAVEIMHEVGFIHRDLKPGNICTGNPPNDDHVLYVLDFGISRRIFKNNKSRELRNKRERVPFYGTRKFCNRACHMEQDQGRKDDMETYVYTILDLFHNEKGLPWSKDLTDQKKIIMKKKALFANPHKELDPMIPSSISRIINYLNGLKFQDPIDYRFIEIELKSSRSELKTSDPSDETMDWTGKLEKLLRESKKNKKAETPKGEETLMFERLTLLKKAKEMASSGQLSNEASCAKTLTSKDVDGSEGPPTGFNTTQGTNESRASNMKIEKPPKIEKKKSRSRN</sequence>
<name>A0A1I7U3J6_9PELO</name>
<evidence type="ECO:0000256" key="1">
    <source>
        <dbReference type="ARBA" id="ARBA00012513"/>
    </source>
</evidence>
<keyword evidence="5" id="KW-0418">Kinase</keyword>
<dbReference type="EC" id="2.7.11.1" evidence="1"/>
<accession>A0A1I7U3J6</accession>
<dbReference type="FunFam" id="1.10.510.10:FF:001793">
    <property type="entry name" value="Putative serine/threonine-protein kinase ZK507.1"/>
    <property type="match status" value="1"/>
</dbReference>
<evidence type="ECO:0000256" key="6">
    <source>
        <dbReference type="ARBA" id="ARBA00022840"/>
    </source>
</evidence>
<dbReference type="Pfam" id="PF00069">
    <property type="entry name" value="Pkinase"/>
    <property type="match status" value="1"/>
</dbReference>
<dbReference type="SUPFAM" id="SSF56112">
    <property type="entry name" value="Protein kinase-like (PK-like)"/>
    <property type="match status" value="1"/>
</dbReference>
<keyword evidence="6" id="KW-0067">ATP-binding</keyword>
<feature type="compositionally biased region" description="Polar residues" evidence="9">
    <location>
        <begin position="335"/>
        <end position="348"/>
    </location>
</feature>
<dbReference type="SMART" id="SM00220">
    <property type="entry name" value="S_TKc"/>
    <property type="match status" value="1"/>
</dbReference>